<dbReference type="GO" id="GO:0005975">
    <property type="term" value="P:carbohydrate metabolic process"/>
    <property type="evidence" value="ECO:0007669"/>
    <property type="project" value="InterPro"/>
</dbReference>
<dbReference type="NCBIfam" id="TIGR01133">
    <property type="entry name" value="murG"/>
    <property type="match status" value="1"/>
</dbReference>
<dbReference type="PANTHER" id="PTHR21015">
    <property type="entry name" value="UDP-N-ACETYLGLUCOSAMINE--N-ACETYLMURAMYL-(PENTAPEPTIDE) PYROPHOSPHORYL-UNDECAPRENOL N-ACETYLGLUCOSAMINE TRANSFERASE 1"/>
    <property type="match status" value="1"/>
</dbReference>
<evidence type="ECO:0000256" key="5">
    <source>
        <dbReference type="ARBA" id="ARBA00022960"/>
    </source>
</evidence>
<evidence type="ECO:0000256" key="8">
    <source>
        <dbReference type="ARBA" id="ARBA00023306"/>
    </source>
</evidence>
<dbReference type="Gene3D" id="3.40.50.2000">
    <property type="entry name" value="Glycogen Phosphorylase B"/>
    <property type="match status" value="2"/>
</dbReference>
<evidence type="ECO:0000256" key="10">
    <source>
        <dbReference type="HAMAP-Rule" id="MF_00033"/>
    </source>
</evidence>
<dbReference type="InterPro" id="IPR007235">
    <property type="entry name" value="Glyco_trans_28_C"/>
</dbReference>
<comment type="subcellular location">
    <subcellularLocation>
        <location evidence="10">Cell membrane</location>
        <topology evidence="10">Peripheral membrane protein</topology>
        <orientation evidence="10">Cytoplasmic side</orientation>
    </subcellularLocation>
</comment>
<dbReference type="AlphaFoldDB" id="A0A9D2JXJ3"/>
<evidence type="ECO:0000256" key="6">
    <source>
        <dbReference type="ARBA" id="ARBA00022984"/>
    </source>
</evidence>
<protein>
    <recommendedName>
        <fullName evidence="10">UDP-N-acetylglucosamine--N-acetylmuramyl-(pentapeptide) pyrophosphoryl-undecaprenol N-acetylglucosamine transferase</fullName>
        <ecNumber evidence="10">2.4.1.227</ecNumber>
    </recommendedName>
    <alternativeName>
        <fullName evidence="10">Undecaprenyl-PP-MurNAc-pentapeptide-UDPGlcNAc GlcNAc transferase</fullName>
    </alternativeName>
</protein>
<comment type="pathway">
    <text evidence="10">Cell wall biogenesis; peptidoglycan biosynthesis.</text>
</comment>
<keyword evidence="6 10" id="KW-0573">Peptidoglycan synthesis</keyword>
<evidence type="ECO:0000313" key="14">
    <source>
        <dbReference type="Proteomes" id="UP000824106"/>
    </source>
</evidence>
<keyword evidence="8 10" id="KW-0131">Cell cycle</keyword>
<gene>
    <name evidence="10 13" type="primary">murG</name>
    <name evidence="13" type="ORF">H9808_00670</name>
</gene>
<feature type="binding site" evidence="10">
    <location>
        <position position="259"/>
    </location>
    <ligand>
        <name>UDP-N-acetyl-alpha-D-glucosamine</name>
        <dbReference type="ChEBI" id="CHEBI:57705"/>
    </ligand>
</feature>
<dbReference type="EMBL" id="DXAZ01000008">
    <property type="protein sequence ID" value="HIZ70282.1"/>
    <property type="molecule type" value="Genomic_DNA"/>
</dbReference>
<feature type="binding site" evidence="10">
    <location>
        <position position="128"/>
    </location>
    <ligand>
        <name>UDP-N-acetyl-alpha-D-glucosamine</name>
        <dbReference type="ChEBI" id="CHEBI:57705"/>
    </ligand>
</feature>
<evidence type="ECO:0000256" key="1">
    <source>
        <dbReference type="ARBA" id="ARBA00022475"/>
    </source>
</evidence>
<organism evidence="13 14">
    <name type="scientific">Candidatus Atopostipes pullistercoris</name>
    <dbReference type="NCBI Taxonomy" id="2838467"/>
    <lineage>
        <taxon>Bacteria</taxon>
        <taxon>Bacillati</taxon>
        <taxon>Bacillota</taxon>
        <taxon>Bacilli</taxon>
        <taxon>Lactobacillales</taxon>
        <taxon>Carnobacteriaceae</taxon>
        <taxon>Atopostipes</taxon>
    </lineage>
</organism>
<evidence type="ECO:0000259" key="11">
    <source>
        <dbReference type="Pfam" id="PF03033"/>
    </source>
</evidence>
<evidence type="ECO:0000313" key="13">
    <source>
        <dbReference type="EMBL" id="HIZ70282.1"/>
    </source>
</evidence>
<comment type="catalytic activity">
    <reaction evidence="10">
        <text>Mur2Ac(oyl-L-Ala-gamma-D-Glu-L-Lys-D-Ala-D-Ala)-di-trans,octa-cis-undecaprenyl diphosphate + UDP-N-acetyl-alpha-D-glucosamine = beta-D-GlcNAc-(1-&gt;4)-Mur2Ac(oyl-L-Ala-gamma-D-Glu-L-Lys-D-Ala-D-Ala)-di-trans,octa-cis-undecaprenyl diphosphate + UDP + H(+)</text>
        <dbReference type="Rhea" id="RHEA:23192"/>
        <dbReference type="ChEBI" id="CHEBI:15378"/>
        <dbReference type="ChEBI" id="CHEBI:57705"/>
        <dbReference type="ChEBI" id="CHEBI:58223"/>
        <dbReference type="ChEBI" id="CHEBI:60032"/>
        <dbReference type="ChEBI" id="CHEBI:60033"/>
        <dbReference type="EC" id="2.4.1.227"/>
    </reaction>
</comment>
<dbReference type="SUPFAM" id="SSF53756">
    <property type="entry name" value="UDP-Glycosyltransferase/glycogen phosphorylase"/>
    <property type="match status" value="1"/>
</dbReference>
<dbReference type="Pfam" id="PF03033">
    <property type="entry name" value="Glyco_transf_28"/>
    <property type="match status" value="1"/>
</dbReference>
<dbReference type="CDD" id="cd03785">
    <property type="entry name" value="GT28_MurG"/>
    <property type="match status" value="1"/>
</dbReference>
<feature type="binding site" evidence="10">
    <location>
        <begin position="10"/>
        <end position="12"/>
    </location>
    <ligand>
        <name>UDP-N-acetyl-alpha-D-glucosamine</name>
        <dbReference type="ChEBI" id="CHEBI:57705"/>
    </ligand>
</feature>
<dbReference type="GO" id="GO:0051301">
    <property type="term" value="P:cell division"/>
    <property type="evidence" value="ECO:0007669"/>
    <property type="project" value="UniProtKB-KW"/>
</dbReference>
<reference evidence="13" key="1">
    <citation type="journal article" date="2021" name="PeerJ">
        <title>Extensive microbial diversity within the chicken gut microbiome revealed by metagenomics and culture.</title>
        <authorList>
            <person name="Gilroy R."/>
            <person name="Ravi A."/>
            <person name="Getino M."/>
            <person name="Pursley I."/>
            <person name="Horton D.L."/>
            <person name="Alikhan N.F."/>
            <person name="Baker D."/>
            <person name="Gharbi K."/>
            <person name="Hall N."/>
            <person name="Watson M."/>
            <person name="Adriaenssens E.M."/>
            <person name="Foster-Nyarko E."/>
            <person name="Jarju S."/>
            <person name="Secka A."/>
            <person name="Antonio M."/>
            <person name="Oren A."/>
            <person name="Chaudhuri R.R."/>
            <person name="La Ragione R."/>
            <person name="Hildebrand F."/>
            <person name="Pallen M.J."/>
        </authorList>
    </citation>
    <scope>NUCLEOTIDE SEQUENCE</scope>
    <source>
        <strain evidence="13">CHK169-4300</strain>
    </source>
</reference>
<proteinExistence type="inferred from homology"/>
<evidence type="ECO:0000256" key="9">
    <source>
        <dbReference type="ARBA" id="ARBA00023316"/>
    </source>
</evidence>
<dbReference type="GO" id="GO:0009252">
    <property type="term" value="P:peptidoglycan biosynthetic process"/>
    <property type="evidence" value="ECO:0007669"/>
    <property type="project" value="UniProtKB-UniRule"/>
</dbReference>
<comment type="caution">
    <text evidence="10">Lacks conserved residue(s) required for the propagation of feature annotation.</text>
</comment>
<evidence type="ECO:0000259" key="12">
    <source>
        <dbReference type="Pfam" id="PF04101"/>
    </source>
</evidence>
<evidence type="ECO:0000256" key="4">
    <source>
        <dbReference type="ARBA" id="ARBA00022679"/>
    </source>
</evidence>
<feature type="binding site" evidence="10">
    <location>
        <position position="304"/>
    </location>
    <ligand>
        <name>UDP-N-acetyl-alpha-D-glucosamine</name>
        <dbReference type="ChEBI" id="CHEBI:57705"/>
    </ligand>
</feature>
<dbReference type="GO" id="GO:0071555">
    <property type="term" value="P:cell wall organization"/>
    <property type="evidence" value="ECO:0007669"/>
    <property type="project" value="UniProtKB-KW"/>
</dbReference>
<evidence type="ECO:0000256" key="7">
    <source>
        <dbReference type="ARBA" id="ARBA00023136"/>
    </source>
</evidence>
<dbReference type="Proteomes" id="UP000824106">
    <property type="component" value="Unassembled WGS sequence"/>
</dbReference>
<dbReference type="EC" id="2.4.1.227" evidence="10"/>
<accession>A0A9D2JXJ3</accession>
<dbReference type="PANTHER" id="PTHR21015:SF22">
    <property type="entry name" value="GLYCOSYLTRANSFERASE"/>
    <property type="match status" value="1"/>
</dbReference>
<keyword evidence="9 10" id="KW-0961">Cell wall biogenesis/degradation</keyword>
<evidence type="ECO:0000256" key="2">
    <source>
        <dbReference type="ARBA" id="ARBA00022618"/>
    </source>
</evidence>
<dbReference type="InterPro" id="IPR004276">
    <property type="entry name" value="GlycoTrans_28_N"/>
</dbReference>
<keyword evidence="4 10" id="KW-0808">Transferase</keyword>
<feature type="domain" description="Glycosyl transferase family 28 C-terminal" evidence="12">
    <location>
        <begin position="195"/>
        <end position="361"/>
    </location>
</feature>
<keyword evidence="2 10" id="KW-0132">Cell division</keyword>
<comment type="similarity">
    <text evidence="10">Belongs to the glycosyltransferase 28 family. MurG subfamily.</text>
</comment>
<keyword evidence="5 10" id="KW-0133">Cell shape</keyword>
<dbReference type="GO" id="GO:0050511">
    <property type="term" value="F:undecaprenyldiphospho-muramoylpentapeptide beta-N-acetylglucosaminyltransferase activity"/>
    <property type="evidence" value="ECO:0007669"/>
    <property type="project" value="UniProtKB-UniRule"/>
</dbReference>
<dbReference type="HAMAP" id="MF_00033">
    <property type="entry name" value="MurG"/>
    <property type="match status" value="1"/>
</dbReference>
<feature type="domain" description="Glycosyltransferase family 28 N-terminal" evidence="11">
    <location>
        <begin position="3"/>
        <end position="145"/>
    </location>
</feature>
<dbReference type="InterPro" id="IPR006009">
    <property type="entry name" value="GlcNAc_MurG"/>
</dbReference>
<keyword evidence="7 10" id="KW-0472">Membrane</keyword>
<evidence type="ECO:0000256" key="3">
    <source>
        <dbReference type="ARBA" id="ARBA00022676"/>
    </source>
</evidence>
<reference evidence="13" key="2">
    <citation type="submission" date="2021-04" db="EMBL/GenBank/DDBJ databases">
        <authorList>
            <person name="Gilroy R."/>
        </authorList>
    </citation>
    <scope>NUCLEOTIDE SEQUENCE</scope>
    <source>
        <strain evidence="13">CHK169-4300</strain>
    </source>
</reference>
<comment type="caution">
    <text evidence="13">The sequence shown here is derived from an EMBL/GenBank/DDBJ whole genome shotgun (WGS) entry which is preliminary data.</text>
</comment>
<comment type="function">
    <text evidence="10">Cell wall formation. Catalyzes the transfer of a GlcNAc subunit on undecaprenyl-pyrophosphoryl-MurNAc-pentapeptide (lipid intermediate I) to form undecaprenyl-pyrophosphoryl-MurNAc-(pentapeptide)GlcNAc (lipid intermediate II).</text>
</comment>
<dbReference type="GO" id="GO:0008360">
    <property type="term" value="P:regulation of cell shape"/>
    <property type="evidence" value="ECO:0007669"/>
    <property type="project" value="UniProtKB-KW"/>
</dbReference>
<dbReference type="Pfam" id="PF04101">
    <property type="entry name" value="Glyco_tran_28_C"/>
    <property type="match status" value="1"/>
</dbReference>
<dbReference type="GO" id="GO:0005886">
    <property type="term" value="C:plasma membrane"/>
    <property type="evidence" value="ECO:0007669"/>
    <property type="project" value="UniProtKB-SubCell"/>
</dbReference>
<keyword evidence="3 10" id="KW-0328">Glycosyltransferase</keyword>
<keyword evidence="1 10" id="KW-1003">Cell membrane</keyword>
<feature type="binding site" evidence="10">
    <location>
        <position position="201"/>
    </location>
    <ligand>
        <name>UDP-N-acetyl-alpha-D-glucosamine</name>
        <dbReference type="ChEBI" id="CHEBI:57705"/>
    </ligand>
</feature>
<name>A0A9D2JXJ3_9LACT</name>
<sequence>MRVLLTGGGTGGHIYPALAVARRLQEMDPQVDLLYVGTKRGLESTIVPSENIPFKTIKIEGFMRKLNFEGIKYNIRSVHLFLKSIGEAKKIIREFNPDVVLGTGGYVSAPICYAASKEDIATVVHEQNSFLGLTNKFLLRYIDHLAISFDDIYEQVKKYQDKIVFTGNPRAQEVNSLNLPMIDHVLGLDVTKPIALIFGGSRGAPKINQAVVEAYPILRTRGYQIIFIPGEEHYEKIVKQLNDISPLSRNSHFVVKPYINHMIDILRNVSVIVSRSGATTIAEITVLGIPSVLIPSPYVTDDHQTKNAQSLVNNEAAILLKEDQLSGKSLLSKIDELMNNADKRDFMSERARELGQPRATDQLIQVMLDEVKNKKQ</sequence>